<evidence type="ECO:0000313" key="2">
    <source>
        <dbReference type="Proteomes" id="UP000199494"/>
    </source>
</evidence>
<dbReference type="Proteomes" id="UP000199494">
    <property type="component" value="Unassembled WGS sequence"/>
</dbReference>
<keyword evidence="2" id="KW-1185">Reference proteome</keyword>
<gene>
    <name evidence="1" type="ORF">SAMN05421630_111146</name>
</gene>
<proteinExistence type="predicted"/>
<sequence>MVDKVVYVRQADEWLWTWASDYAKQTRRSLSAVVLMALEKLHDEVEPRKDNPRSERS</sequence>
<name>A0A1G6WVY7_9PSEU</name>
<reference evidence="1 2" key="1">
    <citation type="submission" date="2016-10" db="EMBL/GenBank/DDBJ databases">
        <authorList>
            <person name="de Groot N.N."/>
        </authorList>
    </citation>
    <scope>NUCLEOTIDE SEQUENCE [LARGE SCALE GENOMIC DNA]</scope>
    <source>
        <strain evidence="1 2">CGMCC 4.5506</strain>
    </source>
</reference>
<accession>A0A1G6WVY7</accession>
<evidence type="ECO:0000313" key="1">
    <source>
        <dbReference type="EMBL" id="SDD70058.1"/>
    </source>
</evidence>
<dbReference type="AlphaFoldDB" id="A0A1G6WVY7"/>
<organism evidence="1 2">
    <name type="scientific">Prauserella marina</name>
    <dbReference type="NCBI Taxonomy" id="530584"/>
    <lineage>
        <taxon>Bacteria</taxon>
        <taxon>Bacillati</taxon>
        <taxon>Actinomycetota</taxon>
        <taxon>Actinomycetes</taxon>
        <taxon>Pseudonocardiales</taxon>
        <taxon>Pseudonocardiaceae</taxon>
        <taxon>Prauserella</taxon>
    </lineage>
</organism>
<protein>
    <submittedName>
        <fullName evidence="1">Uncharacterized protein</fullName>
    </submittedName>
</protein>
<dbReference type="EMBL" id="FMZE01000011">
    <property type="protein sequence ID" value="SDD70058.1"/>
    <property type="molecule type" value="Genomic_DNA"/>
</dbReference>
<dbReference type="RefSeq" id="WP_170140287.1">
    <property type="nucleotide sequence ID" value="NZ_CP016353.1"/>
</dbReference>